<protein>
    <submittedName>
        <fullName evidence="14">Putative nucleotidyltransferase, Ribonuclease H</fullName>
        <ecNumber evidence="14">2.7.7.-</ecNumber>
        <ecNumber evidence="14">3.1.26.4</ecNumber>
    </submittedName>
</protein>
<dbReference type="AlphaFoldDB" id="A0A2P6RBT8"/>
<evidence type="ECO:0000256" key="3">
    <source>
        <dbReference type="ARBA" id="ARBA00022750"/>
    </source>
</evidence>
<dbReference type="GO" id="GO:0006508">
    <property type="term" value="P:proteolysis"/>
    <property type="evidence" value="ECO:0007669"/>
    <property type="project" value="UniProtKB-KW"/>
</dbReference>
<dbReference type="OMA" id="WEFAHEI"/>
<dbReference type="Gramene" id="PRQ43893">
    <property type="protein sequence ID" value="PRQ43893"/>
    <property type="gene ID" value="RchiOBHm_Chr3g0473251"/>
</dbReference>
<dbReference type="Pfam" id="PF17921">
    <property type="entry name" value="Integrase_H2C2"/>
    <property type="match status" value="1"/>
</dbReference>
<evidence type="ECO:0000256" key="6">
    <source>
        <dbReference type="ARBA" id="ARBA00022908"/>
    </source>
</evidence>
<dbReference type="Proteomes" id="UP000238479">
    <property type="component" value="Chromosome 3"/>
</dbReference>
<keyword evidence="3" id="KW-0064">Aspartyl protease</keyword>
<evidence type="ECO:0000256" key="4">
    <source>
        <dbReference type="ARBA" id="ARBA00022801"/>
    </source>
</evidence>
<dbReference type="PROSITE" id="PS50013">
    <property type="entry name" value="CHROMO_2"/>
    <property type="match status" value="1"/>
</dbReference>
<gene>
    <name evidence="14" type="ORF">RchiOBHm_Chr3g0473251</name>
</gene>
<dbReference type="GO" id="GO:0004190">
    <property type="term" value="F:aspartic-type endopeptidase activity"/>
    <property type="evidence" value="ECO:0007669"/>
    <property type="project" value="UniProtKB-KW"/>
</dbReference>
<evidence type="ECO:0000256" key="9">
    <source>
        <dbReference type="ARBA" id="ARBA00023125"/>
    </source>
</evidence>
<dbReference type="Gene3D" id="3.10.20.370">
    <property type="match status" value="1"/>
</dbReference>
<dbReference type="Pfam" id="PF17919">
    <property type="entry name" value="RT_RNaseH_2"/>
    <property type="match status" value="1"/>
</dbReference>
<dbReference type="Gene3D" id="3.30.420.10">
    <property type="entry name" value="Ribonuclease H-like superfamily/Ribonuclease H"/>
    <property type="match status" value="1"/>
</dbReference>
<keyword evidence="6" id="KW-0229">DNA integration</keyword>
<keyword evidence="5" id="KW-0460">Magnesium</keyword>
<dbReference type="InterPro" id="IPR041577">
    <property type="entry name" value="RT_RNaseH_2"/>
</dbReference>
<dbReference type="InterPro" id="IPR056924">
    <property type="entry name" value="SH3_Tf2-1"/>
</dbReference>
<dbReference type="Gene3D" id="3.30.70.270">
    <property type="match status" value="1"/>
</dbReference>
<dbReference type="InterPro" id="IPR050951">
    <property type="entry name" value="Retrovirus_Pol_polyprotein"/>
</dbReference>
<keyword evidence="2" id="KW-0479">Metal-binding</keyword>
<dbReference type="PANTHER" id="PTHR37984">
    <property type="entry name" value="PROTEIN CBG26694"/>
    <property type="match status" value="1"/>
</dbReference>
<keyword evidence="11" id="KW-0511">Multifunctional enzyme</keyword>
<dbReference type="GO" id="GO:0046872">
    <property type="term" value="F:metal ion binding"/>
    <property type="evidence" value="ECO:0007669"/>
    <property type="project" value="UniProtKB-KW"/>
</dbReference>
<dbReference type="InterPro" id="IPR043502">
    <property type="entry name" value="DNA/RNA_pol_sf"/>
</dbReference>
<proteinExistence type="predicted"/>
<evidence type="ECO:0000313" key="15">
    <source>
        <dbReference type="Proteomes" id="UP000238479"/>
    </source>
</evidence>
<feature type="domain" description="Integrase catalytic" evidence="13">
    <location>
        <begin position="285"/>
        <end position="447"/>
    </location>
</feature>
<dbReference type="Gene3D" id="2.40.50.40">
    <property type="match status" value="1"/>
</dbReference>
<dbReference type="SUPFAM" id="SSF54160">
    <property type="entry name" value="Chromo domain-like"/>
    <property type="match status" value="1"/>
</dbReference>
<evidence type="ECO:0000256" key="1">
    <source>
        <dbReference type="ARBA" id="ARBA00022670"/>
    </source>
</evidence>
<comment type="caution">
    <text evidence="14">The sequence shown here is derived from an EMBL/GenBank/DDBJ whole genome shotgun (WGS) entry which is preliminary data.</text>
</comment>
<dbReference type="SUPFAM" id="SSF53098">
    <property type="entry name" value="Ribonuclease H-like"/>
    <property type="match status" value="1"/>
</dbReference>
<reference evidence="14 15" key="1">
    <citation type="journal article" date="2018" name="Nat. Genet.">
        <title>The Rosa genome provides new insights in the design of modern roses.</title>
        <authorList>
            <person name="Bendahmane M."/>
        </authorList>
    </citation>
    <scope>NUCLEOTIDE SEQUENCE [LARGE SCALE GENOMIC DNA]</scope>
    <source>
        <strain evidence="15">cv. Old Blush</strain>
    </source>
</reference>
<dbReference type="EC" id="2.7.7.-" evidence="14"/>
<dbReference type="PROSITE" id="PS50994">
    <property type="entry name" value="INTEGRASE"/>
    <property type="match status" value="1"/>
</dbReference>
<evidence type="ECO:0000256" key="7">
    <source>
        <dbReference type="ARBA" id="ARBA00022918"/>
    </source>
</evidence>
<evidence type="ECO:0000256" key="2">
    <source>
        <dbReference type="ARBA" id="ARBA00022723"/>
    </source>
</evidence>
<dbReference type="Pfam" id="PF00385">
    <property type="entry name" value="Chromo"/>
    <property type="match status" value="1"/>
</dbReference>
<dbReference type="STRING" id="74649.A0A2P6RBT8"/>
<keyword evidence="9" id="KW-0238">DNA-binding</keyword>
<dbReference type="GO" id="GO:0004523">
    <property type="term" value="F:RNA-DNA hybrid ribonuclease activity"/>
    <property type="evidence" value="ECO:0007669"/>
    <property type="project" value="UniProtKB-EC"/>
</dbReference>
<dbReference type="Gene3D" id="1.10.340.70">
    <property type="match status" value="1"/>
</dbReference>
<keyword evidence="4 14" id="KW-0378">Hydrolase</keyword>
<evidence type="ECO:0000259" key="12">
    <source>
        <dbReference type="PROSITE" id="PS50013"/>
    </source>
</evidence>
<dbReference type="GO" id="GO:0015074">
    <property type="term" value="P:DNA integration"/>
    <property type="evidence" value="ECO:0007669"/>
    <property type="project" value="UniProtKB-KW"/>
</dbReference>
<keyword evidence="7" id="KW-0695">RNA-directed DNA polymerase</keyword>
<dbReference type="CDD" id="cd09274">
    <property type="entry name" value="RNase_HI_RT_Ty3"/>
    <property type="match status" value="1"/>
</dbReference>
<keyword evidence="15" id="KW-1185">Reference proteome</keyword>
<dbReference type="InterPro" id="IPR000953">
    <property type="entry name" value="Chromo/chromo_shadow_dom"/>
</dbReference>
<evidence type="ECO:0000313" key="14">
    <source>
        <dbReference type="EMBL" id="PRQ43893.1"/>
    </source>
</evidence>
<dbReference type="InterPro" id="IPR012337">
    <property type="entry name" value="RNaseH-like_sf"/>
</dbReference>
<evidence type="ECO:0000256" key="8">
    <source>
        <dbReference type="ARBA" id="ARBA00022932"/>
    </source>
</evidence>
<accession>A0A2P6RBT8</accession>
<evidence type="ECO:0000256" key="11">
    <source>
        <dbReference type="ARBA" id="ARBA00023268"/>
    </source>
</evidence>
<name>A0A2P6RBT8_ROSCH</name>
<dbReference type="EC" id="3.1.26.4" evidence="14"/>
<dbReference type="SUPFAM" id="SSF56672">
    <property type="entry name" value="DNA/RNA polymerases"/>
    <property type="match status" value="1"/>
</dbReference>
<keyword evidence="14" id="KW-0548">Nucleotidyltransferase</keyword>
<dbReference type="GO" id="GO:0003677">
    <property type="term" value="F:DNA binding"/>
    <property type="evidence" value="ECO:0007669"/>
    <property type="project" value="UniProtKB-KW"/>
</dbReference>
<dbReference type="InterPro" id="IPR041588">
    <property type="entry name" value="Integrase_H2C2"/>
</dbReference>
<keyword evidence="10" id="KW-0233">DNA recombination</keyword>
<sequence>MLKKDSFQWSPEAVTAFESLKQALTSTPVLAIPDFSKEFVIECDASDWGIGAVLSQEGHPVAYMIKALAQRHLALSVYDKEMLAAVSAVQHWRPYLLGHHFKIYTDHKTIEHFLGQRITTPAQQKWLLKLMGYDYSILYKAGKNNAAPDALSREGMLATLGVSTPVHTYVEEIQKACKADPTTSEIIQLQSDLNSCKHYTMLNSQLLYKGKVFVPNSGGWRQRVMAEFHDGLSGGHAGSSRTYERLKKNFAWSGIQKDVKRFVAACEVCQRNHYETRLPPGLLQPLAIPDKAWSVLSMDFIEGLPKSDGNSVIWVVIDKLTKFAHFIPLKHPFTVATLAQVFVQEVFRLHGMPEAIISDRDPIFLSLFWEAFFNLQGTKLRKSSAYHPQTDGQTENLNRTLEQYLRCVAGDKPHTWVQALPWAEWWYNTAHHASLKMTPFKALYGYDPPMVTPYISGSTSVAEVDAQLKERDEMLATIKRNLLQAQSRMKGYYDKKHTEREFQVGDWVYLKLQPYRQQSVNGNAFHKLAAKYYGPFQIIARIGTVAYKLQLPDSAKIHNVFHVSLLKKKVGTSVLVEPHLPNVKDISIVRWTPEKVLQTRMVKRKGEAATQWLIHWLGTSPDEATWEFAHEILQRYPNFQF</sequence>
<evidence type="ECO:0000256" key="5">
    <source>
        <dbReference type="ARBA" id="ARBA00022842"/>
    </source>
</evidence>
<dbReference type="Pfam" id="PF24626">
    <property type="entry name" value="SH3_Tf2-1"/>
    <property type="match status" value="1"/>
</dbReference>
<keyword evidence="14" id="KW-0808">Transferase</keyword>
<keyword evidence="1" id="KW-0645">Protease</keyword>
<dbReference type="InterPro" id="IPR001584">
    <property type="entry name" value="Integrase_cat-core"/>
</dbReference>
<dbReference type="GO" id="GO:0003887">
    <property type="term" value="F:DNA-directed DNA polymerase activity"/>
    <property type="evidence" value="ECO:0007669"/>
    <property type="project" value="UniProtKB-KW"/>
</dbReference>
<evidence type="ECO:0000256" key="10">
    <source>
        <dbReference type="ARBA" id="ARBA00023172"/>
    </source>
</evidence>
<dbReference type="InterPro" id="IPR023780">
    <property type="entry name" value="Chromo_domain"/>
</dbReference>
<dbReference type="GO" id="GO:0006310">
    <property type="term" value="P:DNA recombination"/>
    <property type="evidence" value="ECO:0007669"/>
    <property type="project" value="UniProtKB-KW"/>
</dbReference>
<feature type="domain" description="Chromo" evidence="12">
    <location>
        <begin position="591"/>
        <end position="641"/>
    </location>
</feature>
<evidence type="ECO:0000259" key="13">
    <source>
        <dbReference type="PROSITE" id="PS50994"/>
    </source>
</evidence>
<dbReference type="FunFam" id="1.10.340.70:FF:000001">
    <property type="entry name" value="Retrovirus-related Pol polyprotein from transposon gypsy-like Protein"/>
    <property type="match status" value="1"/>
</dbReference>
<dbReference type="InterPro" id="IPR043128">
    <property type="entry name" value="Rev_trsase/Diguanyl_cyclase"/>
</dbReference>
<keyword evidence="8" id="KW-0239">DNA-directed DNA polymerase</keyword>
<dbReference type="EMBL" id="PDCK01000041">
    <property type="protein sequence ID" value="PRQ43893.1"/>
    <property type="molecule type" value="Genomic_DNA"/>
</dbReference>
<dbReference type="InterPro" id="IPR016197">
    <property type="entry name" value="Chromo-like_dom_sf"/>
</dbReference>
<dbReference type="PANTHER" id="PTHR37984:SF5">
    <property type="entry name" value="PROTEIN NYNRIN-LIKE"/>
    <property type="match status" value="1"/>
</dbReference>
<dbReference type="GO" id="GO:0003964">
    <property type="term" value="F:RNA-directed DNA polymerase activity"/>
    <property type="evidence" value="ECO:0007669"/>
    <property type="project" value="UniProtKB-KW"/>
</dbReference>
<dbReference type="InterPro" id="IPR036397">
    <property type="entry name" value="RNaseH_sf"/>
</dbReference>
<organism evidence="14 15">
    <name type="scientific">Rosa chinensis</name>
    <name type="common">China rose</name>
    <dbReference type="NCBI Taxonomy" id="74649"/>
    <lineage>
        <taxon>Eukaryota</taxon>
        <taxon>Viridiplantae</taxon>
        <taxon>Streptophyta</taxon>
        <taxon>Embryophyta</taxon>
        <taxon>Tracheophyta</taxon>
        <taxon>Spermatophyta</taxon>
        <taxon>Magnoliopsida</taxon>
        <taxon>eudicotyledons</taxon>
        <taxon>Gunneridae</taxon>
        <taxon>Pentapetalae</taxon>
        <taxon>rosids</taxon>
        <taxon>fabids</taxon>
        <taxon>Rosales</taxon>
        <taxon>Rosaceae</taxon>
        <taxon>Rosoideae</taxon>
        <taxon>Rosoideae incertae sedis</taxon>
        <taxon>Rosa</taxon>
    </lineage>
</organism>